<comment type="caution">
    <text evidence="2">The sequence shown here is derived from an EMBL/GenBank/DDBJ whole genome shotgun (WGS) entry which is preliminary data.</text>
</comment>
<keyword evidence="1" id="KW-0732">Signal</keyword>
<evidence type="ECO:0000313" key="3">
    <source>
        <dbReference type="Proteomes" id="UP000254771"/>
    </source>
</evidence>
<evidence type="ECO:0000313" key="2">
    <source>
        <dbReference type="EMBL" id="RDH88504.1"/>
    </source>
</evidence>
<feature type="signal peptide" evidence="1">
    <location>
        <begin position="1"/>
        <end position="24"/>
    </location>
</feature>
<sequence>MINKALSVCFLPLLAVLVSAQVSADEDISAKDLWQDLKHDSKEVWEEGKQVPGKVWEGTKEGAGEVWETMKEGGNAISRDVKKTVKGE</sequence>
<feature type="chain" id="PRO_5016571443" description="CsbD family protein" evidence="1">
    <location>
        <begin position="25"/>
        <end position="88"/>
    </location>
</feature>
<dbReference type="EMBL" id="QFXE01000001">
    <property type="protein sequence ID" value="RDH88504.1"/>
    <property type="molecule type" value="Genomic_DNA"/>
</dbReference>
<accession>A0A370DTG4</accession>
<evidence type="ECO:0008006" key="4">
    <source>
        <dbReference type="Google" id="ProtNLM"/>
    </source>
</evidence>
<protein>
    <recommendedName>
        <fullName evidence="4">CsbD family protein</fullName>
    </recommendedName>
</protein>
<evidence type="ECO:0000256" key="1">
    <source>
        <dbReference type="SAM" id="SignalP"/>
    </source>
</evidence>
<keyword evidence="3" id="KW-1185">Reference proteome</keyword>
<name>A0A370DTG4_9GAMM</name>
<dbReference type="Proteomes" id="UP000254771">
    <property type="component" value="Unassembled WGS sequence"/>
</dbReference>
<proteinExistence type="predicted"/>
<gene>
    <name evidence="2" type="ORF">DIZ78_00795</name>
</gene>
<organism evidence="2 3">
    <name type="scientific">endosymbiont of Escarpia spicata</name>
    <dbReference type="NCBI Taxonomy" id="2200908"/>
    <lineage>
        <taxon>Bacteria</taxon>
        <taxon>Pseudomonadati</taxon>
        <taxon>Pseudomonadota</taxon>
        <taxon>Gammaproteobacteria</taxon>
        <taxon>sulfur-oxidizing symbionts</taxon>
    </lineage>
</organism>
<dbReference type="AlphaFoldDB" id="A0A370DTG4"/>
<dbReference type="Gene3D" id="1.10.287.700">
    <property type="entry name" value="Helix hairpin bin"/>
    <property type="match status" value="1"/>
</dbReference>
<reference evidence="2 3" key="1">
    <citation type="journal article" date="2018" name="ISME J.">
        <title>Endosymbiont genomes yield clues of tubeworm success.</title>
        <authorList>
            <person name="Li Y."/>
            <person name="Liles M.R."/>
            <person name="Halanych K.M."/>
        </authorList>
    </citation>
    <scope>NUCLEOTIDE SEQUENCE [LARGE SCALE GENOMIC DNA]</scope>
    <source>
        <strain evidence="2">A1462</strain>
    </source>
</reference>